<reference evidence="2 3" key="1">
    <citation type="submission" date="2017-08" db="EMBL/GenBank/DDBJ databases">
        <title>Infants hospitalized years apart are colonized by the same room-sourced microbial strains.</title>
        <authorList>
            <person name="Brooks B."/>
            <person name="Olm M.R."/>
            <person name="Firek B.A."/>
            <person name="Baker R."/>
            <person name="Thomas B.C."/>
            <person name="Morowitz M.J."/>
            <person name="Banfield J.F."/>
        </authorList>
    </citation>
    <scope>NUCLEOTIDE SEQUENCE [LARGE SCALE GENOMIC DNA]</scope>
    <source>
        <strain evidence="2">S2_005_002_R2_29</strain>
    </source>
</reference>
<dbReference type="InterPro" id="IPR010499">
    <property type="entry name" value="AraC_E-bd"/>
</dbReference>
<dbReference type="EMBL" id="QFQB01000004">
    <property type="protein sequence ID" value="PZQ48620.1"/>
    <property type="molecule type" value="Genomic_DNA"/>
</dbReference>
<gene>
    <name evidence="2" type="ORF">DI551_01225</name>
</gene>
<dbReference type="InterPro" id="IPR029441">
    <property type="entry name" value="Cass2"/>
</dbReference>
<dbReference type="Proteomes" id="UP000249417">
    <property type="component" value="Unassembled WGS sequence"/>
</dbReference>
<feature type="domain" description="AraC effector-binding" evidence="1">
    <location>
        <begin position="9"/>
        <end position="163"/>
    </location>
</feature>
<comment type="caution">
    <text evidence="2">The sequence shown here is derived from an EMBL/GenBank/DDBJ whole genome shotgun (WGS) entry which is preliminary data.</text>
</comment>
<dbReference type="Pfam" id="PF14526">
    <property type="entry name" value="Cass2"/>
    <property type="match status" value="1"/>
</dbReference>
<evidence type="ECO:0000313" key="2">
    <source>
        <dbReference type="EMBL" id="PZQ48620.1"/>
    </source>
</evidence>
<evidence type="ECO:0000259" key="1">
    <source>
        <dbReference type="SMART" id="SM00871"/>
    </source>
</evidence>
<dbReference type="Gene3D" id="3.20.80.10">
    <property type="entry name" value="Regulatory factor, effector binding domain"/>
    <property type="match status" value="1"/>
</dbReference>
<name>A0A2W5QB42_9BACT</name>
<accession>A0A2W5QB42</accession>
<sequence>MSAQVQQKEPKETQEISGFTVVGLTIRTTNKDGKAAEDINALWQRFFEEAVGEAIPAKDGQAIYSVYHSYEGGADAPYSLTIGCRIKPGADIALVEGLTSVFVEGGDYMIFAAQGEQPKALVETWQAVWKSDLKRAFRTDVEIYGSRFFEAGLHEILVCVGVKN</sequence>
<evidence type="ECO:0000313" key="3">
    <source>
        <dbReference type="Proteomes" id="UP000249417"/>
    </source>
</evidence>
<dbReference type="InterPro" id="IPR053182">
    <property type="entry name" value="YobU-like_regulator"/>
</dbReference>
<dbReference type="PANTHER" id="PTHR36444:SF2">
    <property type="entry name" value="TRANSCRIPTIONAL REGULATOR PROTEIN YOBU-RELATED"/>
    <property type="match status" value="1"/>
</dbReference>
<protein>
    <recommendedName>
        <fullName evidence="1">AraC effector-binding domain-containing protein</fullName>
    </recommendedName>
</protein>
<proteinExistence type="predicted"/>
<organism evidence="2 3">
    <name type="scientific">Micavibrio aeruginosavorus</name>
    <dbReference type="NCBI Taxonomy" id="349221"/>
    <lineage>
        <taxon>Bacteria</taxon>
        <taxon>Pseudomonadati</taxon>
        <taxon>Bdellovibrionota</taxon>
        <taxon>Bdellovibrionia</taxon>
        <taxon>Bdellovibrionales</taxon>
        <taxon>Pseudobdellovibrionaceae</taxon>
        <taxon>Micavibrio</taxon>
    </lineage>
</organism>
<dbReference type="PANTHER" id="PTHR36444">
    <property type="entry name" value="TRANSCRIPTIONAL REGULATOR PROTEIN YOBU-RELATED"/>
    <property type="match status" value="1"/>
</dbReference>
<dbReference type="SUPFAM" id="SSF55136">
    <property type="entry name" value="Probable bacterial effector-binding domain"/>
    <property type="match status" value="1"/>
</dbReference>
<dbReference type="AlphaFoldDB" id="A0A2W5QB42"/>
<dbReference type="InterPro" id="IPR011256">
    <property type="entry name" value="Reg_factor_effector_dom_sf"/>
</dbReference>
<dbReference type="SMART" id="SM00871">
    <property type="entry name" value="AraC_E_bind"/>
    <property type="match status" value="1"/>
</dbReference>